<evidence type="ECO:0000256" key="1">
    <source>
        <dbReference type="SAM" id="MobiDB-lite"/>
    </source>
</evidence>
<accession>A0AAW0F7F1</accession>
<organism evidence="2 3">
    <name type="scientific">Novymonas esmeraldas</name>
    <dbReference type="NCBI Taxonomy" id="1808958"/>
    <lineage>
        <taxon>Eukaryota</taxon>
        <taxon>Discoba</taxon>
        <taxon>Euglenozoa</taxon>
        <taxon>Kinetoplastea</taxon>
        <taxon>Metakinetoplastina</taxon>
        <taxon>Trypanosomatida</taxon>
        <taxon>Trypanosomatidae</taxon>
        <taxon>Novymonas</taxon>
    </lineage>
</organism>
<comment type="caution">
    <text evidence="2">The sequence shown here is derived from an EMBL/GenBank/DDBJ whole genome shotgun (WGS) entry which is preliminary data.</text>
</comment>
<proteinExistence type="predicted"/>
<evidence type="ECO:0000313" key="3">
    <source>
        <dbReference type="Proteomes" id="UP001430356"/>
    </source>
</evidence>
<feature type="region of interest" description="Disordered" evidence="1">
    <location>
        <begin position="141"/>
        <end position="171"/>
    </location>
</feature>
<feature type="compositionally biased region" description="Polar residues" evidence="1">
    <location>
        <begin position="160"/>
        <end position="171"/>
    </location>
</feature>
<dbReference type="Proteomes" id="UP001430356">
    <property type="component" value="Unassembled WGS sequence"/>
</dbReference>
<feature type="region of interest" description="Disordered" evidence="1">
    <location>
        <begin position="281"/>
        <end position="303"/>
    </location>
</feature>
<dbReference type="AlphaFoldDB" id="A0AAW0F7F1"/>
<keyword evidence="3" id="KW-1185">Reference proteome</keyword>
<reference evidence="2 3" key="1">
    <citation type="journal article" date="2021" name="MBio">
        <title>A New Model Trypanosomatid, Novymonas esmeraldas: Genomic Perception of Its 'Candidatus Pandoraea novymonadis' Endosymbiont.</title>
        <authorList>
            <person name="Zakharova A."/>
            <person name="Saura A."/>
            <person name="Butenko A."/>
            <person name="Podesvova L."/>
            <person name="Warmusova S."/>
            <person name="Kostygov A.Y."/>
            <person name="Nenarokova A."/>
            <person name="Lukes J."/>
            <person name="Opperdoes F.R."/>
            <person name="Yurchenko V."/>
        </authorList>
    </citation>
    <scope>NUCLEOTIDE SEQUENCE [LARGE SCALE GENOMIC DNA]</scope>
    <source>
        <strain evidence="2 3">E262AT.01</strain>
    </source>
</reference>
<evidence type="ECO:0000313" key="2">
    <source>
        <dbReference type="EMBL" id="KAK7202073.1"/>
    </source>
</evidence>
<protein>
    <submittedName>
        <fullName evidence="2">Uncharacterized protein</fullName>
    </submittedName>
</protein>
<name>A0AAW0F7F1_9TRYP</name>
<gene>
    <name evidence="2" type="ORF">NESM_000276000</name>
</gene>
<dbReference type="EMBL" id="JAECZO010000024">
    <property type="protein sequence ID" value="KAK7202073.1"/>
    <property type="molecule type" value="Genomic_DNA"/>
</dbReference>
<sequence length="303" mass="32236">MGCGVSQEAVRGEDDQQKSDAFLRLCFSEKNPLAIQLHNHFNALVSECLYKSQGNMSSYERLLRSRRTEVQVNRSKQAAFRHGIGHGPLTTDSVHDIMNLFLGHAIAALEQRKWSGDFHYNLANAAATVALETDATVAPATGSTAVESGGGGSEDVQGKPSVSLTQSPLSKKSTRATCQAASGNAAPVTLELSQESKSAARAASMSAPAAATVMRNGTLMFLDRGDGAQKSNDVNKLWRMELKGHITYTSVDGALTLICDSIVTFSFFTCDSEPRERGLVAATGTPEQAVSNKPREAAALLGD</sequence>